<comment type="similarity">
    <text evidence="1 2">Belongs to the OprB family.</text>
</comment>
<dbReference type="Proteomes" id="UP001164081">
    <property type="component" value="Chromosome"/>
</dbReference>
<feature type="chain" id="PRO_5041486422" evidence="2">
    <location>
        <begin position="24"/>
        <end position="448"/>
    </location>
</feature>
<evidence type="ECO:0000313" key="3">
    <source>
        <dbReference type="EMBL" id="UYF74097.1"/>
    </source>
</evidence>
<feature type="signal peptide" evidence="2">
    <location>
        <begin position="1"/>
        <end position="23"/>
    </location>
</feature>
<evidence type="ECO:0000256" key="1">
    <source>
        <dbReference type="ARBA" id="ARBA00008769"/>
    </source>
</evidence>
<name>A0AA46S5T0_9GAMM</name>
<accession>A0AA46S5T0</accession>
<organism evidence="3 4">
    <name type="scientific">Acinetobacter ursingii</name>
    <dbReference type="NCBI Taxonomy" id="108980"/>
    <lineage>
        <taxon>Bacteria</taxon>
        <taxon>Pseudomonadati</taxon>
        <taxon>Pseudomonadota</taxon>
        <taxon>Gammaproteobacteria</taxon>
        <taxon>Moraxellales</taxon>
        <taxon>Moraxellaceae</taxon>
        <taxon>Acinetobacter</taxon>
    </lineage>
</organism>
<dbReference type="GO" id="GO:0015288">
    <property type="term" value="F:porin activity"/>
    <property type="evidence" value="ECO:0007669"/>
    <property type="project" value="InterPro"/>
</dbReference>
<reference evidence="3" key="1">
    <citation type="journal article" date="2022" name="J Glob Antimicrob Resist">
        <title>Comparative analysis of IMP-4- and OXA-58-containing plasmids of three carbapenemase-producing Acinetobacter ursingii strains in the Netherlands.</title>
        <authorList>
            <person name="Hendrickx A.P.A."/>
            <person name="Schade R.P."/>
            <person name="Landman F."/>
            <person name="Bosch T."/>
            <person name="Schouls L.M."/>
            <person name="van Dijk K."/>
        </authorList>
    </citation>
    <scope>NUCLEOTIDE SEQUENCE</scope>
    <source>
        <strain evidence="3">RIVM_C010761</strain>
    </source>
</reference>
<keyword evidence="2" id="KW-0732">Signal</keyword>
<proteinExistence type="inferred from homology"/>
<dbReference type="InterPro" id="IPR007049">
    <property type="entry name" value="Carb-sel_porin_OprB"/>
</dbReference>
<dbReference type="Pfam" id="PF04966">
    <property type="entry name" value="OprB"/>
    <property type="match status" value="1"/>
</dbReference>
<evidence type="ECO:0000256" key="2">
    <source>
        <dbReference type="RuleBase" id="RU363072"/>
    </source>
</evidence>
<evidence type="ECO:0000313" key="4">
    <source>
        <dbReference type="Proteomes" id="UP001164081"/>
    </source>
</evidence>
<dbReference type="PANTHER" id="PTHR37944">
    <property type="entry name" value="PORIN B"/>
    <property type="match status" value="1"/>
</dbReference>
<dbReference type="RefSeq" id="WP_004989049.1">
    <property type="nucleotide sequence ID" value="NZ_BCMC01000027.1"/>
</dbReference>
<dbReference type="GO" id="GO:0016020">
    <property type="term" value="C:membrane"/>
    <property type="evidence" value="ECO:0007669"/>
    <property type="project" value="InterPro"/>
</dbReference>
<gene>
    <name evidence="3" type="ORF">LSO58_09395</name>
</gene>
<dbReference type="GO" id="GO:0008643">
    <property type="term" value="P:carbohydrate transport"/>
    <property type="evidence" value="ECO:0007669"/>
    <property type="project" value="InterPro"/>
</dbReference>
<protein>
    <submittedName>
        <fullName evidence="3">Carbohydrate porin</fullName>
    </submittedName>
</protein>
<dbReference type="PANTHER" id="PTHR37944:SF1">
    <property type="entry name" value="PORIN B"/>
    <property type="match status" value="1"/>
</dbReference>
<dbReference type="Gene3D" id="2.40.160.180">
    <property type="entry name" value="Carbohydrate-selective porin OprB"/>
    <property type="match status" value="1"/>
</dbReference>
<sequence>MKFSVTSLVVMLTATISSHTVFAFQPFAQDQKWLLGDWNGKRNELAQQGYQFNLAFQNESATNLKGGYDDSQKLFNANQWTFGALLDLEKIADWDNTQANISITKRDGQSLSNDRISDPRAAQFSSAQEIYGRGQWWRLSSAWIKKGLIENQLHIKFGRMGFSDDFNSSHCEFQNLMLCGGQLGKTVGDIWFNYPVSQWGINAKYQFLPTWWIGAGIYEVNPENSLEKHGFNLDTDHIKGALIPVELAWKPKLEVFHGLAGEYKIGGFVSTAKTRDVKKDDQDQIQLKAVNRQWHDSRHSIWLNAQQQLIAHDNDVKRGLFVSANFTFNDPATTVVKSSQQLAFWYKGAFDQRPNDTIGLGFAHFEVNPRVRERQNASNQLLGLTQDDYANPLYSPVQHNELNIELNYHYQWSPVIALRPNLQYVYQPGGVKQVEDAWVAGLTMKLNF</sequence>
<dbReference type="AlphaFoldDB" id="A0AA46S5T0"/>
<dbReference type="EMBL" id="CP089044">
    <property type="protein sequence ID" value="UYF74097.1"/>
    <property type="molecule type" value="Genomic_DNA"/>
</dbReference>
<dbReference type="InterPro" id="IPR038673">
    <property type="entry name" value="OprB_sf"/>
</dbReference>
<dbReference type="InterPro" id="IPR052932">
    <property type="entry name" value="OprB_Porin"/>
</dbReference>